<dbReference type="OMA" id="LKGQMQP"/>
<name>B4GSM8_DROPE</name>
<dbReference type="EMBL" id="CH479189">
    <property type="protein sequence ID" value="EDW25387.1"/>
    <property type="molecule type" value="Genomic_DNA"/>
</dbReference>
<feature type="chain" id="PRO_5002807177" evidence="2">
    <location>
        <begin position="26"/>
        <end position="100"/>
    </location>
</feature>
<evidence type="ECO:0000313" key="4">
    <source>
        <dbReference type="Proteomes" id="UP000008744"/>
    </source>
</evidence>
<accession>B4GSM8</accession>
<keyword evidence="2" id="KW-0732">Signal</keyword>
<evidence type="ECO:0000313" key="3">
    <source>
        <dbReference type="EMBL" id="EDW25387.1"/>
    </source>
</evidence>
<gene>
    <name evidence="3" type="primary">Dper\GL26455</name>
    <name evidence="3" type="ORF">Dper_GL26455</name>
</gene>
<feature type="signal peptide" evidence="2">
    <location>
        <begin position="1"/>
        <end position="25"/>
    </location>
</feature>
<evidence type="ECO:0000256" key="2">
    <source>
        <dbReference type="SAM" id="SignalP"/>
    </source>
</evidence>
<dbReference type="KEGG" id="dpe:6596391"/>
<reference evidence="3 4" key="1">
    <citation type="journal article" date="2007" name="Nature">
        <title>Evolution of genes and genomes on the Drosophila phylogeny.</title>
        <authorList>
            <consortium name="Drosophila 12 Genomes Consortium"/>
            <person name="Clark A.G."/>
            <person name="Eisen M.B."/>
            <person name="Smith D.R."/>
            <person name="Bergman C.M."/>
            <person name="Oliver B."/>
            <person name="Markow T.A."/>
            <person name="Kaufman T.C."/>
            <person name="Kellis M."/>
            <person name="Gelbart W."/>
            <person name="Iyer V.N."/>
            <person name="Pollard D.A."/>
            <person name="Sackton T.B."/>
            <person name="Larracuente A.M."/>
            <person name="Singh N.D."/>
            <person name="Abad J.P."/>
            <person name="Abt D.N."/>
            <person name="Adryan B."/>
            <person name="Aguade M."/>
            <person name="Akashi H."/>
            <person name="Anderson W.W."/>
            <person name="Aquadro C.F."/>
            <person name="Ardell D.H."/>
            <person name="Arguello R."/>
            <person name="Artieri C.G."/>
            <person name="Barbash D.A."/>
            <person name="Barker D."/>
            <person name="Barsanti P."/>
            <person name="Batterham P."/>
            <person name="Batzoglou S."/>
            <person name="Begun D."/>
            <person name="Bhutkar A."/>
            <person name="Blanco E."/>
            <person name="Bosak S.A."/>
            <person name="Bradley R.K."/>
            <person name="Brand A.D."/>
            <person name="Brent M.R."/>
            <person name="Brooks A.N."/>
            <person name="Brown R.H."/>
            <person name="Butlin R.K."/>
            <person name="Caggese C."/>
            <person name="Calvi B.R."/>
            <person name="Bernardo de Carvalho A."/>
            <person name="Caspi A."/>
            <person name="Castrezana S."/>
            <person name="Celniker S.E."/>
            <person name="Chang J.L."/>
            <person name="Chapple C."/>
            <person name="Chatterji S."/>
            <person name="Chinwalla A."/>
            <person name="Civetta A."/>
            <person name="Clifton S.W."/>
            <person name="Comeron J.M."/>
            <person name="Costello J.C."/>
            <person name="Coyne J.A."/>
            <person name="Daub J."/>
            <person name="David R.G."/>
            <person name="Delcher A.L."/>
            <person name="Delehaunty K."/>
            <person name="Do C.B."/>
            <person name="Ebling H."/>
            <person name="Edwards K."/>
            <person name="Eickbush T."/>
            <person name="Evans J.D."/>
            <person name="Filipski A."/>
            <person name="Findeiss S."/>
            <person name="Freyhult E."/>
            <person name="Fulton L."/>
            <person name="Fulton R."/>
            <person name="Garcia A.C."/>
            <person name="Gardiner A."/>
            <person name="Garfield D.A."/>
            <person name="Garvin B.E."/>
            <person name="Gibson G."/>
            <person name="Gilbert D."/>
            <person name="Gnerre S."/>
            <person name="Godfrey J."/>
            <person name="Good R."/>
            <person name="Gotea V."/>
            <person name="Gravely B."/>
            <person name="Greenberg A.J."/>
            <person name="Griffiths-Jones S."/>
            <person name="Gross S."/>
            <person name="Guigo R."/>
            <person name="Gustafson E.A."/>
            <person name="Haerty W."/>
            <person name="Hahn M.W."/>
            <person name="Halligan D.L."/>
            <person name="Halpern A.L."/>
            <person name="Halter G.M."/>
            <person name="Han M.V."/>
            <person name="Heger A."/>
            <person name="Hillier L."/>
            <person name="Hinrichs A.S."/>
            <person name="Holmes I."/>
            <person name="Hoskins R.A."/>
            <person name="Hubisz M.J."/>
            <person name="Hultmark D."/>
            <person name="Huntley M.A."/>
            <person name="Jaffe D.B."/>
            <person name="Jagadeeshan S."/>
            <person name="Jeck W.R."/>
            <person name="Johnson J."/>
            <person name="Jones C.D."/>
            <person name="Jordan W.C."/>
            <person name="Karpen G.H."/>
            <person name="Kataoka E."/>
            <person name="Keightley P.D."/>
            <person name="Kheradpour P."/>
            <person name="Kirkness E.F."/>
            <person name="Koerich L.B."/>
            <person name="Kristiansen K."/>
            <person name="Kudrna D."/>
            <person name="Kulathinal R.J."/>
            <person name="Kumar S."/>
            <person name="Kwok R."/>
            <person name="Lander E."/>
            <person name="Langley C.H."/>
            <person name="Lapoint R."/>
            <person name="Lazzaro B.P."/>
            <person name="Lee S.J."/>
            <person name="Levesque L."/>
            <person name="Li R."/>
            <person name="Lin C.F."/>
            <person name="Lin M.F."/>
            <person name="Lindblad-Toh K."/>
            <person name="Llopart A."/>
            <person name="Long M."/>
            <person name="Low L."/>
            <person name="Lozovsky E."/>
            <person name="Lu J."/>
            <person name="Luo M."/>
            <person name="Machado C.A."/>
            <person name="Makalowski W."/>
            <person name="Marzo M."/>
            <person name="Matsuda M."/>
            <person name="Matzkin L."/>
            <person name="McAllister B."/>
            <person name="McBride C.S."/>
            <person name="McKernan B."/>
            <person name="McKernan K."/>
            <person name="Mendez-Lago M."/>
            <person name="Minx P."/>
            <person name="Mollenhauer M.U."/>
            <person name="Montooth K."/>
            <person name="Mount S.M."/>
            <person name="Mu X."/>
            <person name="Myers E."/>
            <person name="Negre B."/>
            <person name="Newfeld S."/>
            <person name="Nielsen R."/>
            <person name="Noor M.A."/>
            <person name="O'Grady P."/>
            <person name="Pachter L."/>
            <person name="Papaceit M."/>
            <person name="Parisi M.J."/>
            <person name="Parisi M."/>
            <person name="Parts L."/>
            <person name="Pedersen J.S."/>
            <person name="Pesole G."/>
            <person name="Phillippy A.M."/>
            <person name="Ponting C.P."/>
            <person name="Pop M."/>
            <person name="Porcelli D."/>
            <person name="Powell J.R."/>
            <person name="Prohaska S."/>
            <person name="Pruitt K."/>
            <person name="Puig M."/>
            <person name="Quesneville H."/>
            <person name="Ram K.R."/>
            <person name="Rand D."/>
            <person name="Rasmussen M.D."/>
            <person name="Reed L.K."/>
            <person name="Reenan R."/>
            <person name="Reily A."/>
            <person name="Remington K.A."/>
            <person name="Rieger T.T."/>
            <person name="Ritchie M.G."/>
            <person name="Robin C."/>
            <person name="Rogers Y.H."/>
            <person name="Rohde C."/>
            <person name="Rozas J."/>
            <person name="Rubenfield M.J."/>
            <person name="Ruiz A."/>
            <person name="Russo S."/>
            <person name="Salzberg S.L."/>
            <person name="Sanchez-Gracia A."/>
            <person name="Saranga D.J."/>
            <person name="Sato H."/>
            <person name="Schaeffer S.W."/>
            <person name="Schatz M.C."/>
            <person name="Schlenke T."/>
            <person name="Schwartz R."/>
            <person name="Segarra C."/>
            <person name="Singh R.S."/>
            <person name="Sirot L."/>
            <person name="Sirota M."/>
            <person name="Sisneros N.B."/>
            <person name="Smith C.D."/>
            <person name="Smith T.F."/>
            <person name="Spieth J."/>
            <person name="Stage D.E."/>
            <person name="Stark A."/>
            <person name="Stephan W."/>
            <person name="Strausberg R.L."/>
            <person name="Strempel S."/>
            <person name="Sturgill D."/>
            <person name="Sutton G."/>
            <person name="Sutton G.G."/>
            <person name="Tao W."/>
            <person name="Teichmann S."/>
            <person name="Tobari Y.N."/>
            <person name="Tomimura Y."/>
            <person name="Tsolas J.M."/>
            <person name="Valente V.L."/>
            <person name="Venter E."/>
            <person name="Venter J.C."/>
            <person name="Vicario S."/>
            <person name="Vieira F.G."/>
            <person name="Vilella A.J."/>
            <person name="Villasante A."/>
            <person name="Walenz B."/>
            <person name="Wang J."/>
            <person name="Wasserman M."/>
            <person name="Watts T."/>
            <person name="Wilson D."/>
            <person name="Wilson R.K."/>
            <person name="Wing R.A."/>
            <person name="Wolfner M.F."/>
            <person name="Wong A."/>
            <person name="Wong G.K."/>
            <person name="Wu C.I."/>
            <person name="Wu G."/>
            <person name="Yamamoto D."/>
            <person name="Yang H.P."/>
            <person name="Yang S.P."/>
            <person name="Yorke J.A."/>
            <person name="Yoshida K."/>
            <person name="Zdobnov E."/>
            <person name="Zhang P."/>
            <person name="Zhang Y."/>
            <person name="Zimin A.V."/>
            <person name="Baldwin J."/>
            <person name="Abdouelleil A."/>
            <person name="Abdulkadir J."/>
            <person name="Abebe A."/>
            <person name="Abera B."/>
            <person name="Abreu J."/>
            <person name="Acer S.C."/>
            <person name="Aftuck L."/>
            <person name="Alexander A."/>
            <person name="An P."/>
            <person name="Anderson E."/>
            <person name="Anderson S."/>
            <person name="Arachi H."/>
            <person name="Azer M."/>
            <person name="Bachantsang P."/>
            <person name="Barry A."/>
            <person name="Bayul T."/>
            <person name="Berlin A."/>
            <person name="Bessette D."/>
            <person name="Bloom T."/>
            <person name="Blye J."/>
            <person name="Boguslavskiy L."/>
            <person name="Bonnet C."/>
            <person name="Boukhgalter B."/>
            <person name="Bourzgui I."/>
            <person name="Brown A."/>
            <person name="Cahill P."/>
            <person name="Channer S."/>
            <person name="Cheshatsang Y."/>
            <person name="Chuda L."/>
            <person name="Citroen M."/>
            <person name="Collymore A."/>
            <person name="Cooke P."/>
            <person name="Costello M."/>
            <person name="D'Aco K."/>
            <person name="Daza R."/>
            <person name="De Haan G."/>
            <person name="DeGray S."/>
            <person name="DeMaso C."/>
            <person name="Dhargay N."/>
            <person name="Dooley K."/>
            <person name="Dooley E."/>
            <person name="Doricent M."/>
            <person name="Dorje P."/>
            <person name="Dorjee K."/>
            <person name="Dupes A."/>
            <person name="Elong R."/>
            <person name="Falk J."/>
            <person name="Farina A."/>
            <person name="Faro S."/>
            <person name="Ferguson D."/>
            <person name="Fisher S."/>
            <person name="Foley C.D."/>
            <person name="Franke A."/>
            <person name="Friedrich D."/>
            <person name="Gadbois L."/>
            <person name="Gearin G."/>
            <person name="Gearin C.R."/>
            <person name="Giannoukos G."/>
            <person name="Goode T."/>
            <person name="Graham J."/>
            <person name="Grandbois E."/>
            <person name="Grewal S."/>
            <person name="Gyaltsen K."/>
            <person name="Hafez N."/>
            <person name="Hagos B."/>
            <person name="Hall J."/>
            <person name="Henson C."/>
            <person name="Hollinger A."/>
            <person name="Honan T."/>
            <person name="Huard M.D."/>
            <person name="Hughes L."/>
            <person name="Hurhula B."/>
            <person name="Husby M.E."/>
            <person name="Kamat A."/>
            <person name="Kanga B."/>
            <person name="Kashin S."/>
            <person name="Khazanovich D."/>
            <person name="Kisner P."/>
            <person name="Lance K."/>
            <person name="Lara M."/>
            <person name="Lee W."/>
            <person name="Lennon N."/>
            <person name="Letendre F."/>
            <person name="LeVine R."/>
            <person name="Lipovsky A."/>
            <person name="Liu X."/>
            <person name="Liu J."/>
            <person name="Liu S."/>
            <person name="Lokyitsang T."/>
            <person name="Lokyitsang Y."/>
            <person name="Lubonja R."/>
            <person name="Lui A."/>
            <person name="MacDonald P."/>
            <person name="Magnisalis V."/>
            <person name="Maru K."/>
            <person name="Matthews C."/>
            <person name="McCusker W."/>
            <person name="McDonough S."/>
            <person name="Mehta T."/>
            <person name="Meldrim J."/>
            <person name="Meneus L."/>
            <person name="Mihai O."/>
            <person name="Mihalev A."/>
            <person name="Mihova T."/>
            <person name="Mittelman R."/>
            <person name="Mlenga V."/>
            <person name="Montmayeur A."/>
            <person name="Mulrain L."/>
            <person name="Navidi A."/>
            <person name="Naylor J."/>
            <person name="Negash T."/>
            <person name="Nguyen T."/>
            <person name="Nguyen N."/>
            <person name="Nicol R."/>
            <person name="Norbu C."/>
            <person name="Norbu N."/>
            <person name="Novod N."/>
            <person name="O'Neill B."/>
            <person name="Osman S."/>
            <person name="Markiewicz E."/>
            <person name="Oyono O.L."/>
            <person name="Patti C."/>
            <person name="Phunkhang P."/>
            <person name="Pierre F."/>
            <person name="Priest M."/>
            <person name="Raghuraman S."/>
            <person name="Rege F."/>
            <person name="Reyes R."/>
            <person name="Rise C."/>
            <person name="Rogov P."/>
            <person name="Ross K."/>
            <person name="Ryan E."/>
            <person name="Settipalli S."/>
            <person name="Shea T."/>
            <person name="Sherpa N."/>
            <person name="Shi L."/>
            <person name="Shih D."/>
            <person name="Sparrow T."/>
            <person name="Spaulding J."/>
            <person name="Stalker J."/>
            <person name="Stange-Thomann N."/>
            <person name="Stavropoulos S."/>
            <person name="Stone C."/>
            <person name="Strader C."/>
            <person name="Tesfaye S."/>
            <person name="Thomson T."/>
            <person name="Thoulutsang Y."/>
            <person name="Thoulutsang D."/>
            <person name="Topham K."/>
            <person name="Topping I."/>
            <person name="Tsamla T."/>
            <person name="Vassiliev H."/>
            <person name="Vo A."/>
            <person name="Wangchuk T."/>
            <person name="Wangdi T."/>
            <person name="Weiand M."/>
            <person name="Wilkinson J."/>
            <person name="Wilson A."/>
            <person name="Yadav S."/>
            <person name="Young G."/>
            <person name="Yu Q."/>
            <person name="Zembek L."/>
            <person name="Zhong D."/>
            <person name="Zimmer A."/>
            <person name="Zwirko Z."/>
            <person name="Jaffe D.B."/>
            <person name="Alvarez P."/>
            <person name="Brockman W."/>
            <person name="Butler J."/>
            <person name="Chin C."/>
            <person name="Gnerre S."/>
            <person name="Grabherr M."/>
            <person name="Kleber M."/>
            <person name="Mauceli E."/>
            <person name="MacCallum I."/>
        </authorList>
    </citation>
    <scope>NUCLEOTIDE SEQUENCE [LARGE SCALE GENOMIC DNA]</scope>
    <source>
        <strain evidence="4">MSH-3 / Tucson 14011-0111.49</strain>
    </source>
</reference>
<organism evidence="4">
    <name type="scientific">Drosophila persimilis</name>
    <name type="common">Fruit fly</name>
    <dbReference type="NCBI Taxonomy" id="7234"/>
    <lineage>
        <taxon>Eukaryota</taxon>
        <taxon>Metazoa</taxon>
        <taxon>Ecdysozoa</taxon>
        <taxon>Arthropoda</taxon>
        <taxon>Hexapoda</taxon>
        <taxon>Insecta</taxon>
        <taxon>Pterygota</taxon>
        <taxon>Neoptera</taxon>
        <taxon>Endopterygota</taxon>
        <taxon>Diptera</taxon>
        <taxon>Brachycera</taxon>
        <taxon>Muscomorpha</taxon>
        <taxon>Ephydroidea</taxon>
        <taxon>Drosophilidae</taxon>
        <taxon>Drosophila</taxon>
        <taxon>Sophophora</taxon>
    </lineage>
</organism>
<evidence type="ECO:0000256" key="1">
    <source>
        <dbReference type="SAM" id="MobiDB-lite"/>
    </source>
</evidence>
<dbReference type="Proteomes" id="UP000008744">
    <property type="component" value="Unassembled WGS sequence"/>
</dbReference>
<keyword evidence="4" id="KW-1185">Reference proteome</keyword>
<dbReference type="HOGENOM" id="CLU_2308907_0_0_1"/>
<proteinExistence type="predicted"/>
<feature type="region of interest" description="Disordered" evidence="1">
    <location>
        <begin position="64"/>
        <end position="100"/>
    </location>
</feature>
<dbReference type="AlphaFoldDB" id="B4GSM8"/>
<sequence>MRNLRRLGLLLMVYTLTALVSPGSSIVNPRPKPTYKPDFVFPSVPEHDRRRLPVWGLSLYDHSTGSSNQRLKREMQPKSSVFELESQAKSSQGKDYSQKP</sequence>
<feature type="compositionally biased region" description="Polar residues" evidence="1">
    <location>
        <begin position="87"/>
        <end position="100"/>
    </location>
</feature>
<protein>
    <submittedName>
        <fullName evidence="3">GL26455</fullName>
    </submittedName>
</protein>